<dbReference type="Pfam" id="PF03134">
    <property type="entry name" value="TB2_DP1_HVA22"/>
    <property type="match status" value="1"/>
</dbReference>
<comment type="caution">
    <text evidence="4">The sequence shown here is derived from an EMBL/GenBank/DDBJ whole genome shotgun (WGS) entry which is preliminary data.</text>
</comment>
<feature type="transmembrane region" description="Helical" evidence="3">
    <location>
        <begin position="82"/>
        <end position="103"/>
    </location>
</feature>
<keyword evidence="3" id="KW-0812">Transmembrane</keyword>
<dbReference type="EMBL" id="CAMXCT010003012">
    <property type="protein sequence ID" value="CAI4001937.1"/>
    <property type="molecule type" value="Genomic_DNA"/>
</dbReference>
<evidence type="ECO:0000256" key="3">
    <source>
        <dbReference type="SAM" id="Phobius"/>
    </source>
</evidence>
<feature type="region of interest" description="Disordered" evidence="2">
    <location>
        <begin position="289"/>
        <end position="325"/>
    </location>
</feature>
<evidence type="ECO:0000313" key="7">
    <source>
        <dbReference type="Proteomes" id="UP001152797"/>
    </source>
</evidence>
<evidence type="ECO:0000313" key="4">
    <source>
        <dbReference type="EMBL" id="CAI4001937.1"/>
    </source>
</evidence>
<proteinExistence type="inferred from homology"/>
<keyword evidence="7" id="KW-1185">Reference proteome</keyword>
<name>A0A9P1D3J3_9DINO</name>
<evidence type="ECO:0000313" key="6">
    <source>
        <dbReference type="EMBL" id="CAL4789249.1"/>
    </source>
</evidence>
<feature type="region of interest" description="Disordered" evidence="2">
    <location>
        <begin position="1"/>
        <end position="33"/>
    </location>
</feature>
<feature type="transmembrane region" description="Helical" evidence="3">
    <location>
        <begin position="152"/>
        <end position="179"/>
    </location>
</feature>
<keyword evidence="3" id="KW-1133">Transmembrane helix</keyword>
<feature type="non-terminal residue" evidence="4">
    <location>
        <position position="1"/>
    </location>
</feature>
<evidence type="ECO:0000313" key="5">
    <source>
        <dbReference type="EMBL" id="CAL1155312.1"/>
    </source>
</evidence>
<dbReference type="InterPro" id="IPR004345">
    <property type="entry name" value="TB2_DP1_HVA22"/>
</dbReference>
<organism evidence="4">
    <name type="scientific">Cladocopium goreaui</name>
    <dbReference type="NCBI Taxonomy" id="2562237"/>
    <lineage>
        <taxon>Eukaryota</taxon>
        <taxon>Sar</taxon>
        <taxon>Alveolata</taxon>
        <taxon>Dinophyceae</taxon>
        <taxon>Suessiales</taxon>
        <taxon>Symbiodiniaceae</taxon>
        <taxon>Cladocopium</taxon>
    </lineage>
</organism>
<accession>A0A9P1D3J3</accession>
<dbReference type="PANTHER" id="PTHR12300">
    <property type="entry name" value="HVA22-LIKE PROTEINS"/>
    <property type="match status" value="1"/>
</dbReference>
<gene>
    <name evidence="4" type="ORF">C1SCF055_LOCUS27930</name>
</gene>
<comment type="similarity">
    <text evidence="1">Belongs to the DP1 family.</text>
</comment>
<dbReference type="Proteomes" id="UP001152797">
    <property type="component" value="Unassembled WGS sequence"/>
</dbReference>
<dbReference type="EMBL" id="CAMXCT020003012">
    <property type="protein sequence ID" value="CAL1155312.1"/>
    <property type="molecule type" value="Genomic_DNA"/>
</dbReference>
<dbReference type="OrthoDB" id="10009287at2759"/>
<comment type="subcellular location">
    <subcellularLocation>
        <location evidence="1">Membrane</location>
        <topology evidence="1">Multi-pass membrane protein</topology>
    </subcellularLocation>
</comment>
<reference evidence="5" key="2">
    <citation type="submission" date="2024-04" db="EMBL/GenBank/DDBJ databases">
        <authorList>
            <person name="Chen Y."/>
            <person name="Shah S."/>
            <person name="Dougan E. K."/>
            <person name="Thang M."/>
            <person name="Chan C."/>
        </authorList>
    </citation>
    <scope>NUCLEOTIDE SEQUENCE [LARGE SCALE GENOMIC DNA]</scope>
</reference>
<evidence type="ECO:0000256" key="1">
    <source>
        <dbReference type="RuleBase" id="RU362006"/>
    </source>
</evidence>
<dbReference type="GO" id="GO:0016020">
    <property type="term" value="C:membrane"/>
    <property type="evidence" value="ECO:0007669"/>
    <property type="project" value="UniProtKB-SubCell"/>
</dbReference>
<keyword evidence="3" id="KW-0472">Membrane</keyword>
<evidence type="ECO:0000256" key="2">
    <source>
        <dbReference type="SAM" id="MobiDB-lite"/>
    </source>
</evidence>
<feature type="compositionally biased region" description="Pro residues" evidence="2">
    <location>
        <begin position="1"/>
        <end position="12"/>
    </location>
</feature>
<protein>
    <submittedName>
        <fullName evidence="6">HVA22-like protein h</fullName>
    </submittedName>
</protein>
<dbReference type="AlphaFoldDB" id="A0A9P1D3J3"/>
<sequence length="325" mass="35811">QELPLPTTPPGEVPTGLVTDLKPSPPPSVVPPRTVSNVPRSFADAPSDSWAPSWLRGKRWDAVNTELSEVPLIMPLARRLQVAPVVVGLGFLILAVIFFLYGIGGQLVCTVFGVAYPAFESFKAIEEFSSLKDPQDNVNQTYLKATGMQFWLTYWIVLAAITSFECLFYYVVVWIPFYYPLKLGTLLFLSAAKSKGAERVYNWFVLPVLKRNRQTIDDTLQDASATDPLHWLHQESSKRLRKSVSNVASSAVDAGFGVTKQGVEQIRRGITMVGPGIKTARLYVGSELARRRSRGAPGGPNGAPVEEEAEQEAEQRAFEPSVAEE</sequence>
<reference evidence="4" key="1">
    <citation type="submission" date="2022-10" db="EMBL/GenBank/DDBJ databases">
        <authorList>
            <person name="Chen Y."/>
            <person name="Dougan E. K."/>
            <person name="Chan C."/>
            <person name="Rhodes N."/>
            <person name="Thang M."/>
        </authorList>
    </citation>
    <scope>NUCLEOTIDE SEQUENCE</scope>
</reference>
<dbReference type="EMBL" id="CAMXCT030003012">
    <property type="protein sequence ID" value="CAL4789249.1"/>
    <property type="molecule type" value="Genomic_DNA"/>
</dbReference>